<keyword evidence="3 9" id="KW-0540">Nuclease</keyword>
<dbReference type="STRING" id="1383.IV60_GL000897"/>
<dbReference type="GO" id="GO:0051607">
    <property type="term" value="P:defense response to virus"/>
    <property type="evidence" value="ECO:0007669"/>
    <property type="project" value="UniProtKB-UniRule"/>
</dbReference>
<evidence type="ECO:0000256" key="3">
    <source>
        <dbReference type="ARBA" id="ARBA00022722"/>
    </source>
</evidence>
<organism evidence="10 11">
    <name type="scientific">Lancefieldella rimae (strain ATCC 49626 / DSM 7090 / CCUG 31168 / NBRC 15546 / VPI D140H-11A)</name>
    <name type="common">Atopobium rimae</name>
    <dbReference type="NCBI Taxonomy" id="553184"/>
    <lineage>
        <taxon>Bacteria</taxon>
        <taxon>Bacillati</taxon>
        <taxon>Actinomycetota</taxon>
        <taxon>Coriobacteriia</taxon>
        <taxon>Coriobacteriales</taxon>
        <taxon>Atopobiaceae</taxon>
        <taxon>Lancefieldella</taxon>
    </lineage>
</organism>
<dbReference type="Proteomes" id="UP000004070">
    <property type="component" value="Unassembled WGS sequence"/>
</dbReference>
<dbReference type="GO" id="GO:0004521">
    <property type="term" value="F:RNA endonuclease activity"/>
    <property type="evidence" value="ECO:0007669"/>
    <property type="project" value="InterPro"/>
</dbReference>
<dbReference type="SUPFAM" id="SSF143430">
    <property type="entry name" value="TTP0101/SSO1404-like"/>
    <property type="match status" value="1"/>
</dbReference>
<comment type="cofactor">
    <cofactor evidence="1 9">
        <name>Mg(2+)</name>
        <dbReference type="ChEBI" id="CHEBI:18420"/>
    </cofactor>
</comment>
<reference evidence="10 11" key="1">
    <citation type="submission" date="2009-01" db="EMBL/GenBank/DDBJ databases">
        <authorList>
            <person name="Madupu R."/>
            <person name="Sebastian Y."/>
            <person name="Durkin A.S."/>
            <person name="Torralba M."/>
            <person name="Methe B."/>
            <person name="Sutton G.G."/>
            <person name="Strausberg R.L."/>
            <person name="Nelson K.E."/>
        </authorList>
    </citation>
    <scope>NUCLEOTIDE SEQUENCE [LARGE SCALE GENOMIC DNA]</scope>
    <source>
        <strain evidence="10 11">ATCC 49626</strain>
    </source>
</reference>
<comment type="subunit">
    <text evidence="9">Homodimer, forms a heterotetramer with a Cas1 homodimer.</text>
</comment>
<proteinExistence type="inferred from homology"/>
<dbReference type="Pfam" id="PF09827">
    <property type="entry name" value="CRISPR_Cas2"/>
    <property type="match status" value="1"/>
</dbReference>
<evidence type="ECO:0000256" key="7">
    <source>
        <dbReference type="ARBA" id="ARBA00022842"/>
    </source>
</evidence>
<keyword evidence="8 9" id="KW-0051">Antiviral defense</keyword>
<dbReference type="GO" id="GO:0043571">
    <property type="term" value="P:maintenance of CRISPR repeat elements"/>
    <property type="evidence" value="ECO:0007669"/>
    <property type="project" value="UniProtKB-UniRule"/>
</dbReference>
<keyword evidence="5 9" id="KW-0255">Endonuclease</keyword>
<dbReference type="NCBIfam" id="TIGR01573">
    <property type="entry name" value="cas2"/>
    <property type="match status" value="1"/>
</dbReference>
<evidence type="ECO:0000256" key="9">
    <source>
        <dbReference type="HAMAP-Rule" id="MF_01471"/>
    </source>
</evidence>
<evidence type="ECO:0000313" key="10">
    <source>
        <dbReference type="EMBL" id="EEE17636.1"/>
    </source>
</evidence>
<evidence type="ECO:0000256" key="4">
    <source>
        <dbReference type="ARBA" id="ARBA00022723"/>
    </source>
</evidence>
<evidence type="ECO:0000256" key="1">
    <source>
        <dbReference type="ARBA" id="ARBA00001946"/>
    </source>
</evidence>
<sequence length="111" mass="12805">MSESARVRYMRLVLFFDLPVETAVQRKNYRLFRKFLLKDGFLRLQESVYAKLVINDGAAGAAIARVRKNRPPAGLVQILKVTESQFAMMDYITGNREAYDEVDTMEELLIL</sequence>
<evidence type="ECO:0000313" key="11">
    <source>
        <dbReference type="Proteomes" id="UP000004070"/>
    </source>
</evidence>
<evidence type="ECO:0000256" key="2">
    <source>
        <dbReference type="ARBA" id="ARBA00009959"/>
    </source>
</evidence>
<dbReference type="EC" id="3.1.-.-" evidence="9"/>
<accession>B9CMG4</accession>
<keyword evidence="4 9" id="KW-0479">Metal-binding</keyword>
<comment type="similarity">
    <text evidence="2 9">Belongs to the CRISPR-associated endoribonuclease Cas2 protein family.</text>
</comment>
<evidence type="ECO:0000256" key="8">
    <source>
        <dbReference type="ARBA" id="ARBA00023118"/>
    </source>
</evidence>
<dbReference type="EMBL" id="ACFE01000002">
    <property type="protein sequence ID" value="EEE17636.1"/>
    <property type="molecule type" value="Genomic_DNA"/>
</dbReference>
<dbReference type="GO" id="GO:0016787">
    <property type="term" value="F:hydrolase activity"/>
    <property type="evidence" value="ECO:0007669"/>
    <property type="project" value="UniProtKB-KW"/>
</dbReference>
<evidence type="ECO:0000256" key="5">
    <source>
        <dbReference type="ARBA" id="ARBA00022759"/>
    </source>
</evidence>
<dbReference type="InterPro" id="IPR021127">
    <property type="entry name" value="CRISPR_associated_Cas2"/>
</dbReference>
<evidence type="ECO:0000256" key="6">
    <source>
        <dbReference type="ARBA" id="ARBA00022801"/>
    </source>
</evidence>
<comment type="caution">
    <text evidence="10">The sequence shown here is derived from an EMBL/GenBank/DDBJ whole genome shotgun (WGS) entry which is preliminary data.</text>
</comment>
<dbReference type="eggNOG" id="COG3512">
    <property type="taxonomic scope" value="Bacteria"/>
</dbReference>
<feature type="binding site" evidence="9">
    <location>
        <position position="17"/>
    </location>
    <ligand>
        <name>Mg(2+)</name>
        <dbReference type="ChEBI" id="CHEBI:18420"/>
        <note>catalytic</note>
    </ligand>
</feature>
<dbReference type="InterPro" id="IPR019199">
    <property type="entry name" value="Virulence_VapD/CRISPR_Cas2"/>
</dbReference>
<protein>
    <recommendedName>
        <fullName evidence="9">CRISPR-associated endoribonuclease Cas2</fullName>
        <ecNumber evidence="9">3.1.-.-</ecNumber>
    </recommendedName>
</protein>
<name>B9CMG4_LANR4</name>
<dbReference type="AlphaFoldDB" id="B9CMG4"/>
<dbReference type="GO" id="GO:0046872">
    <property type="term" value="F:metal ion binding"/>
    <property type="evidence" value="ECO:0007669"/>
    <property type="project" value="UniProtKB-UniRule"/>
</dbReference>
<gene>
    <name evidence="9 10" type="primary">cas2</name>
    <name evidence="10" type="ORF">ATORI0001_1506</name>
</gene>
<dbReference type="HAMAP" id="MF_01471">
    <property type="entry name" value="Cas2"/>
    <property type="match status" value="1"/>
</dbReference>
<comment type="function">
    <text evidence="9">CRISPR (clustered regularly interspaced short palindromic repeat), is an adaptive immune system that provides protection against mobile genetic elements (viruses, transposable elements and conjugative plasmids). CRISPR clusters contain sequences complementary to antecedent mobile elements and target invading nucleic acids. CRISPR clusters are transcribed and processed into CRISPR RNA (crRNA). Functions as a ssRNA-specific endoribonuclease. Involved in the integration of spacer DNA into the CRISPR cassette.</text>
</comment>
<keyword evidence="7 9" id="KW-0460">Magnesium</keyword>
<keyword evidence="6 9" id="KW-0378">Hydrolase</keyword>